<proteinExistence type="predicted"/>
<sequence length="39" mass="4561">MWRSSAMYVISIQSSALSKLKIRVRLIVETRHALSLRCR</sequence>
<name>A0A1W1HAA9_9BACT</name>
<dbReference type="AlphaFoldDB" id="A0A1W1HAA9"/>
<evidence type="ECO:0000313" key="1">
    <source>
        <dbReference type="EMBL" id="SLM29369.1"/>
    </source>
</evidence>
<protein>
    <submittedName>
        <fullName evidence="1">Uncharacterized protein</fullName>
    </submittedName>
</protein>
<accession>A0A1W1HAA9</accession>
<evidence type="ECO:0000313" key="2">
    <source>
        <dbReference type="Proteomes" id="UP000191931"/>
    </source>
</evidence>
<keyword evidence="2" id="KW-1185">Reference proteome</keyword>
<organism evidence="1 2">
    <name type="scientific">Desulfamplus magnetovallimortis</name>
    <dbReference type="NCBI Taxonomy" id="1246637"/>
    <lineage>
        <taxon>Bacteria</taxon>
        <taxon>Pseudomonadati</taxon>
        <taxon>Thermodesulfobacteriota</taxon>
        <taxon>Desulfobacteria</taxon>
        <taxon>Desulfobacterales</taxon>
        <taxon>Desulfobacteraceae</taxon>
        <taxon>Desulfamplus</taxon>
    </lineage>
</organism>
<dbReference type="EMBL" id="FWEV01000087">
    <property type="protein sequence ID" value="SLM29369.1"/>
    <property type="molecule type" value="Genomic_DNA"/>
</dbReference>
<gene>
    <name evidence="1" type="ORF">MTBBW1_1770027</name>
</gene>
<reference evidence="1 2" key="1">
    <citation type="submission" date="2017-03" db="EMBL/GenBank/DDBJ databases">
        <authorList>
            <person name="Afonso C.L."/>
            <person name="Miller P.J."/>
            <person name="Scott M.A."/>
            <person name="Spackman E."/>
            <person name="Goraichik I."/>
            <person name="Dimitrov K.M."/>
            <person name="Suarez D.L."/>
            <person name="Swayne D.E."/>
        </authorList>
    </citation>
    <scope>NUCLEOTIDE SEQUENCE [LARGE SCALE GENOMIC DNA]</scope>
    <source>
        <strain evidence="1">PRJEB14757</strain>
    </source>
</reference>
<dbReference type="Proteomes" id="UP000191931">
    <property type="component" value="Unassembled WGS sequence"/>
</dbReference>